<dbReference type="PROSITE" id="PS51257">
    <property type="entry name" value="PROKAR_LIPOPROTEIN"/>
    <property type="match status" value="1"/>
</dbReference>
<sequence>MNLNRIIRWGVSLSTLALGGCVDAGATGATATQTDVERVSEASGAVVTACPFPEPTEPIAFEKELVIRHRSVVDDPCRTTWTGAGCLPERRGVWTFGHMMTLMAGVTSPDDPVAKQFMARWLSTWETDQTINGHLVARRSGIRAVLIDPWLQASGCMPGAPLLGPGACALDLRKAPFRLLAFVNRVDLSGSASHGNAAAHASGEFRVVFGALNLDQLQSAAPDDRQGVLDATVVLEYHLPQILPGHTWAYYLHGLSTIPLPASSIPHAAPHSTVFSDALQARTDGILRAGTDPWRPNRGSFSGQVRTNEVSFDISAAPGDKVWEMREHRLQCPPGILSGCQLVTSTTAQTPPNTLAGTASLSTYLIDDQAQIETASHSLSAYLRGAASQAPTGAGPLLWSNPDPTAISGLARHGFSLSTCNGCHHQETSATSHFHIAPRKATMQSGLSPFLAASIASSSGDMPDEELLLDDPDLTTGLQFAYNEPWRRACEVRRLLTGRPSAYTSPIGHF</sequence>
<dbReference type="STRING" id="1192034.CAP_1157"/>
<proteinExistence type="predicted"/>
<dbReference type="Proteomes" id="UP000019678">
    <property type="component" value="Unassembled WGS sequence"/>
</dbReference>
<protein>
    <recommendedName>
        <fullName evidence="3">Lipoprotein</fullName>
    </recommendedName>
</protein>
<dbReference type="eggNOG" id="COG1361">
    <property type="taxonomic scope" value="Bacteria"/>
</dbReference>
<dbReference type="EMBL" id="ASRX01000013">
    <property type="protein sequence ID" value="EYF06899.1"/>
    <property type="molecule type" value="Genomic_DNA"/>
</dbReference>
<comment type="caution">
    <text evidence="1">The sequence shown here is derived from an EMBL/GenBank/DDBJ whole genome shotgun (WGS) entry which is preliminary data.</text>
</comment>
<gene>
    <name evidence="1" type="ORF">CAP_1157</name>
</gene>
<evidence type="ECO:0000313" key="1">
    <source>
        <dbReference type="EMBL" id="EYF06899.1"/>
    </source>
</evidence>
<evidence type="ECO:0008006" key="3">
    <source>
        <dbReference type="Google" id="ProtNLM"/>
    </source>
</evidence>
<keyword evidence="2" id="KW-1185">Reference proteome</keyword>
<accession>A0A017TCB7</accession>
<dbReference type="AlphaFoldDB" id="A0A017TCB7"/>
<reference evidence="1 2" key="1">
    <citation type="submission" date="2013-05" db="EMBL/GenBank/DDBJ databases">
        <title>Genome assembly of Chondromyces apiculatus DSM 436.</title>
        <authorList>
            <person name="Sharma G."/>
            <person name="Khatri I."/>
            <person name="Kaur C."/>
            <person name="Mayilraj S."/>
            <person name="Subramanian S."/>
        </authorList>
    </citation>
    <scope>NUCLEOTIDE SEQUENCE [LARGE SCALE GENOMIC DNA]</scope>
    <source>
        <strain evidence="1 2">DSM 436</strain>
    </source>
</reference>
<name>A0A017TCB7_9BACT</name>
<organism evidence="1 2">
    <name type="scientific">Chondromyces apiculatus DSM 436</name>
    <dbReference type="NCBI Taxonomy" id="1192034"/>
    <lineage>
        <taxon>Bacteria</taxon>
        <taxon>Pseudomonadati</taxon>
        <taxon>Myxococcota</taxon>
        <taxon>Polyangia</taxon>
        <taxon>Polyangiales</taxon>
        <taxon>Polyangiaceae</taxon>
        <taxon>Chondromyces</taxon>
    </lineage>
</organism>
<evidence type="ECO:0000313" key="2">
    <source>
        <dbReference type="Proteomes" id="UP000019678"/>
    </source>
</evidence>
<dbReference type="OrthoDB" id="5480711at2"/>
<dbReference type="RefSeq" id="WP_044238639.1">
    <property type="nucleotide sequence ID" value="NZ_ASRX01000013.1"/>
</dbReference>